<feature type="region of interest" description="Disordered" evidence="1">
    <location>
        <begin position="352"/>
        <end position="381"/>
    </location>
</feature>
<dbReference type="Gene3D" id="2.30.29.30">
    <property type="entry name" value="Pleckstrin-homology domain (PH domain)/Phosphotyrosine-binding domain (PTB)"/>
    <property type="match status" value="1"/>
</dbReference>
<gene>
    <name evidence="3" type="ORF">BEMITA_LOCUS7101</name>
</gene>
<dbReference type="InterPro" id="IPR012337">
    <property type="entry name" value="RNaseH-like_sf"/>
</dbReference>
<dbReference type="Pfam" id="PF00638">
    <property type="entry name" value="Ran_BP1"/>
    <property type="match status" value="1"/>
</dbReference>
<organism evidence="3 4">
    <name type="scientific">Bemisia tabaci</name>
    <name type="common">Sweetpotato whitefly</name>
    <name type="synonym">Aleurodes tabaci</name>
    <dbReference type="NCBI Taxonomy" id="7038"/>
    <lineage>
        <taxon>Eukaryota</taxon>
        <taxon>Metazoa</taxon>
        <taxon>Ecdysozoa</taxon>
        <taxon>Arthropoda</taxon>
        <taxon>Hexapoda</taxon>
        <taxon>Insecta</taxon>
        <taxon>Pterygota</taxon>
        <taxon>Neoptera</taxon>
        <taxon>Paraneoptera</taxon>
        <taxon>Hemiptera</taxon>
        <taxon>Sternorrhyncha</taxon>
        <taxon>Aleyrodoidea</taxon>
        <taxon>Aleyrodidae</taxon>
        <taxon>Aleyrodinae</taxon>
        <taxon>Bemisia</taxon>
    </lineage>
</organism>
<keyword evidence="4" id="KW-1185">Reference proteome</keyword>
<evidence type="ECO:0000313" key="4">
    <source>
        <dbReference type="Proteomes" id="UP001152759"/>
    </source>
</evidence>
<dbReference type="GO" id="GO:0046983">
    <property type="term" value="F:protein dimerization activity"/>
    <property type="evidence" value="ECO:0007669"/>
    <property type="project" value="InterPro"/>
</dbReference>
<protein>
    <recommendedName>
        <fullName evidence="2">RanBD1 domain-containing protein</fullName>
    </recommendedName>
</protein>
<accession>A0A9P0F1Q0</accession>
<dbReference type="SUPFAM" id="SSF53098">
    <property type="entry name" value="Ribonuclease H-like"/>
    <property type="match status" value="1"/>
</dbReference>
<reference evidence="3" key="1">
    <citation type="submission" date="2021-12" db="EMBL/GenBank/DDBJ databases">
        <authorList>
            <person name="King R."/>
        </authorList>
    </citation>
    <scope>NUCLEOTIDE SEQUENCE</scope>
</reference>
<evidence type="ECO:0000259" key="2">
    <source>
        <dbReference type="PROSITE" id="PS50196"/>
    </source>
</evidence>
<dbReference type="PANTHER" id="PTHR37162">
    <property type="entry name" value="HAT FAMILY DIMERISATION DOMAINCONTAINING PROTEIN-RELATED"/>
    <property type="match status" value="1"/>
</dbReference>
<feature type="domain" description="RanBD1" evidence="2">
    <location>
        <begin position="200"/>
        <end position="306"/>
    </location>
</feature>
<dbReference type="AlphaFoldDB" id="A0A9P0F1Q0"/>
<dbReference type="SUPFAM" id="SSF50729">
    <property type="entry name" value="PH domain-like"/>
    <property type="match status" value="1"/>
</dbReference>
<dbReference type="Pfam" id="PF05699">
    <property type="entry name" value="Dimer_Tnp_hAT"/>
    <property type="match status" value="1"/>
</dbReference>
<evidence type="ECO:0000313" key="3">
    <source>
        <dbReference type="EMBL" id="CAH0388167.1"/>
    </source>
</evidence>
<dbReference type="Proteomes" id="UP001152759">
    <property type="component" value="Chromosome 4"/>
</dbReference>
<dbReference type="InterPro" id="IPR008906">
    <property type="entry name" value="HATC_C_dom"/>
</dbReference>
<name>A0A9P0F1Q0_BEMTA</name>
<evidence type="ECO:0000256" key="1">
    <source>
        <dbReference type="SAM" id="MobiDB-lite"/>
    </source>
</evidence>
<dbReference type="InterPro" id="IPR011993">
    <property type="entry name" value="PH-like_dom_sf"/>
</dbReference>
<proteinExistence type="predicted"/>
<sequence>MPLTKIGRQTPLMFHNIFFFFLEAYELSIPEVQDYPEPFFPIVEVLVPPMYEQNENATAASINNVVVTEAEIHLSPTPSQNEDATAASINNEVVTEAEIHLSPTPSQNEDATAASINNEVVTEAEIHLSPTPSQNEDATAASINNEVVTEAEIHFPPTPCQNEDTVPPHSIDNESLVSDTLQSSQPNGADSPKHPISAPVFEQRAAVYRFCKVSKLWKQTGTGAIQILKDPKYRLLFRKDKVHKAALNIILNREMKLISMKCASAKMLFAPNLAPYHEQLAFKLEDERSMTQFTNFFNRCITEIDGRVLSLDDAIEIDPLYFPDSNKTEVPSGSEKQSKKRTFFEIFDQPKKGNKKMKKNEEGEESIESSKEKRKPKACVDTKRRPLKFQNAWMSNETTAAWLKKEKQKSPAGDDMASCKYCNCRMKAHFALIKRHGISEKHLHNAASYGKSPKLKRVMKKGWFRALVRRIELKLLAFLACEQLPLNLLDTLTPFLQNLLPDVPELQAVKLKRTKGTKMLKSCLASVFQEQLLKNLRGQGSFIALIFDETTDITADKQLSFVTIYVDKKTQEVKTRYLGSVQPSGGTAEHTVNAIKEFLASQKISLQNIAAMSADTCNVNFGVHGGVFALLKRDLPHLVTQKCSCHLIHLVAQHSTKEIPTQVEEMLRKIAAHFHRSSMRQEELQKIQEKMKSLLHKMLSPSDTRWLANEAAINRAIEQYEELRTYFKNFVATNKDHADGNFINSILSNECTLPYLEVMAYALSYLTNFNTLFQSTDCLLYKLKDEVHFLLKTFTSWFIQKRYLKKDMNYYTFDHTIPERFVKLDDLDHGIKGHDSFLQMKYLPNMRDKVESFSKTILSFYVKLVNEIKTKFSFVFTDPLYNFLKVVNPDQEVAAEIRSLSPIFSRFPYLKELVDYHKADVEWSTYLSCNFEKLKEMKDFSVAKYWKKVLQKKNYNGSLMFPNLKVVMYLLLILPFSNACVERIFSQVNLIKTALRNSMDNDTLDALLVVKYAVEAEFGNCINFEPCEDMISMKVSY</sequence>
<dbReference type="PROSITE" id="PS50196">
    <property type="entry name" value="RANBD1"/>
    <property type="match status" value="1"/>
</dbReference>
<dbReference type="SMART" id="SM00160">
    <property type="entry name" value="RanBD"/>
    <property type="match status" value="1"/>
</dbReference>
<dbReference type="InterPro" id="IPR000156">
    <property type="entry name" value="Ran_bind_dom"/>
</dbReference>
<dbReference type="PANTHER" id="PTHR37162:SF1">
    <property type="entry name" value="BED-TYPE DOMAIN-CONTAINING PROTEIN"/>
    <property type="match status" value="1"/>
</dbReference>
<dbReference type="EMBL" id="OU963865">
    <property type="protein sequence ID" value="CAH0388167.1"/>
    <property type="molecule type" value="Genomic_DNA"/>
</dbReference>